<gene>
    <name evidence="5" type="ORF">SO802_020872</name>
</gene>
<dbReference type="Pfam" id="PF26168">
    <property type="entry name" value="Glyco_transf_N"/>
    <property type="match status" value="1"/>
</dbReference>
<evidence type="ECO:0000256" key="3">
    <source>
        <dbReference type="SAM" id="MobiDB-lite"/>
    </source>
</evidence>
<dbReference type="Gene3D" id="3.40.50.2000">
    <property type="entry name" value="Glycogen Phosphorylase B"/>
    <property type="match status" value="2"/>
</dbReference>
<evidence type="ECO:0000313" key="5">
    <source>
        <dbReference type="EMBL" id="KAK9996186.1"/>
    </source>
</evidence>
<evidence type="ECO:0000256" key="2">
    <source>
        <dbReference type="ARBA" id="ARBA00022679"/>
    </source>
</evidence>
<dbReference type="GO" id="GO:0080043">
    <property type="term" value="F:quercetin 3-O-glucosyltransferase activity"/>
    <property type="evidence" value="ECO:0007669"/>
    <property type="project" value="TreeGrafter"/>
</dbReference>
<organism evidence="5 6">
    <name type="scientific">Lithocarpus litseifolius</name>
    <dbReference type="NCBI Taxonomy" id="425828"/>
    <lineage>
        <taxon>Eukaryota</taxon>
        <taxon>Viridiplantae</taxon>
        <taxon>Streptophyta</taxon>
        <taxon>Embryophyta</taxon>
        <taxon>Tracheophyta</taxon>
        <taxon>Spermatophyta</taxon>
        <taxon>Magnoliopsida</taxon>
        <taxon>eudicotyledons</taxon>
        <taxon>Gunneridae</taxon>
        <taxon>Pentapetalae</taxon>
        <taxon>rosids</taxon>
        <taxon>fabids</taxon>
        <taxon>Fagales</taxon>
        <taxon>Fagaceae</taxon>
        <taxon>Lithocarpus</taxon>
    </lineage>
</organism>
<dbReference type="CDD" id="cd03784">
    <property type="entry name" value="GT1_Gtf-like"/>
    <property type="match status" value="1"/>
</dbReference>
<dbReference type="PANTHER" id="PTHR11926">
    <property type="entry name" value="GLUCOSYL/GLUCURONOSYL TRANSFERASES"/>
    <property type="match status" value="1"/>
</dbReference>
<feature type="region of interest" description="Disordered" evidence="3">
    <location>
        <begin position="30"/>
        <end position="62"/>
    </location>
</feature>
<dbReference type="GO" id="GO:0080044">
    <property type="term" value="F:quercetin 7-O-glucosyltransferase activity"/>
    <property type="evidence" value="ECO:0007669"/>
    <property type="project" value="TreeGrafter"/>
</dbReference>
<dbReference type="GO" id="GO:0003743">
    <property type="term" value="F:translation initiation factor activity"/>
    <property type="evidence" value="ECO:0007669"/>
    <property type="project" value="InterPro"/>
</dbReference>
<evidence type="ECO:0000259" key="4">
    <source>
        <dbReference type="Pfam" id="PF26168"/>
    </source>
</evidence>
<dbReference type="InterPro" id="IPR002213">
    <property type="entry name" value="UDP_glucos_trans"/>
</dbReference>
<feature type="domain" description="Glycosyltransferase N-terminal" evidence="4">
    <location>
        <begin position="123"/>
        <end position="157"/>
    </location>
</feature>
<dbReference type="InterPro" id="IPR058980">
    <property type="entry name" value="Glyco_transf_N"/>
</dbReference>
<dbReference type="FunFam" id="3.40.50.2000:FF:000108">
    <property type="entry name" value="UDP-glycosyltransferase 83A1"/>
    <property type="match status" value="1"/>
</dbReference>
<dbReference type="Proteomes" id="UP001459277">
    <property type="component" value="Unassembled WGS sequence"/>
</dbReference>
<comment type="similarity">
    <text evidence="1">Belongs to the UDP-glycosyltransferase family.</text>
</comment>
<feature type="compositionally biased region" description="Low complexity" evidence="3">
    <location>
        <begin position="39"/>
        <end position="57"/>
    </location>
</feature>
<dbReference type="SUPFAM" id="SSF53756">
    <property type="entry name" value="UDP-Glycosyltransferase/glycogen phosphorylase"/>
    <property type="match status" value="1"/>
</dbReference>
<keyword evidence="2" id="KW-0808">Transferase</keyword>
<sequence>MKSNKPSPFKALRPREEVLVKKGLDWKKMENEIEDKKGSTPTSAHSSRPSSAQSNRSKGQGLQKFENVVKSRPKVNPFGDAKPKEVLLEERGKDWLKIEFELEHCSVDRFWNFEFVMGSQPHVLVIPFPAQGHVAPLMKLSHQIVDHGIKVTFVTTEFINARLTTTMPVNSPIRLVSLPDGLEPGDGQTDALKLINSFQEIKPDHFKDLIEKINESANDRIICVIADVAVAWALDVAEKMGIQSAAFWPAGPATLALVFHIPKLIEDGIIDTQGNPCMKSSEFPWSFPGKSRMQNIFFQYLFKMNHSVKLCKWLLCNSFYELDSLALNLIPGIIPVGPLLSGNQLENHIGSFWPEDSTCLSWLDKQPVGSVIYASFGSTSTFNQQQFDELALGLELTGLPFLWVIRSDIANEALSEFLDGIRSRIADSGKIVGWEPQEQVLAHPSTACFISHCGWNSTLEGISMGVPFLCWPYFTDQFQNKSYICDFWKVGLGLNPDENGIITRREINTEIKTLIIDDGIKTNALKLKEMAKKSVTEGGSSFKNFESFIEQIKH</sequence>
<evidence type="ECO:0000256" key="1">
    <source>
        <dbReference type="ARBA" id="ARBA00009995"/>
    </source>
</evidence>
<dbReference type="Pfam" id="PF06273">
    <property type="entry name" value="eIF-4B"/>
    <property type="match status" value="1"/>
</dbReference>
<dbReference type="Pfam" id="PF00201">
    <property type="entry name" value="UDPGT"/>
    <property type="match status" value="1"/>
</dbReference>
<dbReference type="AlphaFoldDB" id="A0AAW2CDB4"/>
<reference evidence="5 6" key="1">
    <citation type="submission" date="2024-01" db="EMBL/GenBank/DDBJ databases">
        <title>A telomere-to-telomere, gap-free genome of sweet tea (Lithocarpus litseifolius).</title>
        <authorList>
            <person name="Zhou J."/>
        </authorList>
    </citation>
    <scope>NUCLEOTIDE SEQUENCE [LARGE SCALE GENOMIC DNA]</scope>
    <source>
        <strain evidence="5">Zhou-2022a</strain>
        <tissue evidence="5">Leaf</tissue>
    </source>
</reference>
<comment type="caution">
    <text evidence="5">The sequence shown here is derived from an EMBL/GenBank/DDBJ whole genome shotgun (WGS) entry which is preliminary data.</text>
</comment>
<dbReference type="InterPro" id="IPR010433">
    <property type="entry name" value="EIF-4B_pln"/>
</dbReference>
<evidence type="ECO:0000313" key="6">
    <source>
        <dbReference type="Proteomes" id="UP001459277"/>
    </source>
</evidence>
<dbReference type="FunFam" id="3.40.50.2000:FF:000061">
    <property type="entry name" value="UDP-glycosyltransferase 83A1"/>
    <property type="match status" value="1"/>
</dbReference>
<proteinExistence type="inferred from homology"/>
<protein>
    <recommendedName>
        <fullName evidence="4">Glycosyltransferase N-terminal domain-containing protein</fullName>
    </recommendedName>
</protein>
<name>A0AAW2CDB4_9ROSI</name>
<accession>A0AAW2CDB4</accession>
<dbReference type="PANTHER" id="PTHR11926:SF1412">
    <property type="entry name" value="UDP-GLYCOSYLTRANSFERASE 83A1-LIKE"/>
    <property type="match status" value="1"/>
</dbReference>
<keyword evidence="6" id="KW-1185">Reference proteome</keyword>
<dbReference type="EMBL" id="JAZDWU010000007">
    <property type="protein sequence ID" value="KAK9996186.1"/>
    <property type="molecule type" value="Genomic_DNA"/>
</dbReference>